<evidence type="ECO:0000313" key="3">
    <source>
        <dbReference type="Proteomes" id="UP000830671"/>
    </source>
</evidence>
<feature type="compositionally biased region" description="Basic and acidic residues" evidence="1">
    <location>
        <begin position="62"/>
        <end position="76"/>
    </location>
</feature>
<dbReference type="GeneID" id="73350394"/>
<reference evidence="2" key="1">
    <citation type="journal article" date="2021" name="Mol. Plant Microbe Interact.">
        <title>Complete Genome Sequence of the Plant-Pathogenic Fungus Colletotrichum lupini.</title>
        <authorList>
            <person name="Baroncelli R."/>
            <person name="Pensec F."/>
            <person name="Da Lio D."/>
            <person name="Boufleur T."/>
            <person name="Vicente I."/>
            <person name="Sarrocco S."/>
            <person name="Picot A."/>
            <person name="Baraldi E."/>
            <person name="Sukno S."/>
            <person name="Thon M."/>
            <person name="Le Floch G."/>
        </authorList>
    </citation>
    <scope>NUCLEOTIDE SEQUENCE</scope>
    <source>
        <strain evidence="2">IMI 504893</strain>
    </source>
</reference>
<dbReference type="Proteomes" id="UP000830671">
    <property type="component" value="Chromosome 9"/>
</dbReference>
<protein>
    <submittedName>
        <fullName evidence="2">Uncharacterized protein</fullName>
    </submittedName>
</protein>
<name>A0A9Q8T8H0_9PEZI</name>
<accession>A0A9Q8T8H0</accession>
<dbReference type="EMBL" id="CP019481">
    <property type="protein sequence ID" value="UQC90930.1"/>
    <property type="molecule type" value="Genomic_DNA"/>
</dbReference>
<organism evidence="2 3">
    <name type="scientific">Colletotrichum lupini</name>
    <dbReference type="NCBI Taxonomy" id="145971"/>
    <lineage>
        <taxon>Eukaryota</taxon>
        <taxon>Fungi</taxon>
        <taxon>Dikarya</taxon>
        <taxon>Ascomycota</taxon>
        <taxon>Pezizomycotina</taxon>
        <taxon>Sordariomycetes</taxon>
        <taxon>Hypocreomycetidae</taxon>
        <taxon>Glomerellales</taxon>
        <taxon>Glomerellaceae</taxon>
        <taxon>Colletotrichum</taxon>
        <taxon>Colletotrichum acutatum species complex</taxon>
    </lineage>
</organism>
<proteinExistence type="predicted"/>
<keyword evidence="3" id="KW-1185">Reference proteome</keyword>
<dbReference type="RefSeq" id="XP_049152531.1">
    <property type="nucleotide sequence ID" value="XM_049295384.1"/>
</dbReference>
<evidence type="ECO:0000256" key="1">
    <source>
        <dbReference type="SAM" id="MobiDB-lite"/>
    </source>
</evidence>
<feature type="region of interest" description="Disordered" evidence="1">
    <location>
        <begin position="56"/>
        <end position="103"/>
    </location>
</feature>
<gene>
    <name evidence="2" type="ORF">CLUP02_16462</name>
</gene>
<sequence length="103" mass="11795">MAAGTLAQVLARLPFPIPPMLHLLSFSHLALFSVCLCMRICHFLPAFVYEKDTGKREKKITRKIDRDEEKERESSKGKSSKQHRRQTTTTATLSTEHTEPQIQ</sequence>
<evidence type="ECO:0000313" key="2">
    <source>
        <dbReference type="EMBL" id="UQC90930.1"/>
    </source>
</evidence>
<dbReference type="KEGG" id="clup:CLUP02_16462"/>
<dbReference type="AlphaFoldDB" id="A0A9Q8T8H0"/>